<dbReference type="EMBL" id="MT144545">
    <property type="protein sequence ID" value="QJA54863.1"/>
    <property type="molecule type" value="Genomic_DNA"/>
</dbReference>
<organism evidence="1">
    <name type="scientific">viral metagenome</name>
    <dbReference type="NCBI Taxonomy" id="1070528"/>
    <lineage>
        <taxon>unclassified sequences</taxon>
        <taxon>metagenomes</taxon>
        <taxon>organismal metagenomes</taxon>
    </lineage>
</organism>
<sequence>MKWTKKPNMAIDWGSRMAGPPPNGLRWTGQADILCVVCCNCGEILKGGVK</sequence>
<name>A0A6H2A3T9_9ZZZZ</name>
<reference evidence="1" key="1">
    <citation type="submission" date="2020-03" db="EMBL/GenBank/DDBJ databases">
        <title>The deep terrestrial virosphere.</title>
        <authorList>
            <person name="Holmfeldt K."/>
            <person name="Nilsson E."/>
            <person name="Simone D."/>
            <person name="Lopez-Fernandez M."/>
            <person name="Wu X."/>
            <person name="de Brujin I."/>
            <person name="Lundin D."/>
            <person name="Andersson A."/>
            <person name="Bertilsson S."/>
            <person name="Dopson M."/>
        </authorList>
    </citation>
    <scope>NUCLEOTIDE SEQUENCE</scope>
    <source>
        <strain evidence="1">TM448A06044</strain>
    </source>
</reference>
<dbReference type="AlphaFoldDB" id="A0A6H2A3T9"/>
<accession>A0A6H2A3T9</accession>
<evidence type="ECO:0000313" key="1">
    <source>
        <dbReference type="EMBL" id="QJA54863.1"/>
    </source>
</evidence>
<protein>
    <submittedName>
        <fullName evidence="1">Uncharacterized protein</fullName>
    </submittedName>
</protein>
<gene>
    <name evidence="1" type="ORF">TM448A06044_0004</name>
</gene>
<proteinExistence type="predicted"/>